<evidence type="ECO:0000259" key="4">
    <source>
        <dbReference type="PROSITE" id="PS50238"/>
    </source>
</evidence>
<reference evidence="5" key="1">
    <citation type="submission" date="2020-05" db="EMBL/GenBank/DDBJ databases">
        <title>Phylogenomic resolution of chytrid fungi.</title>
        <authorList>
            <person name="Stajich J.E."/>
            <person name="Amses K."/>
            <person name="Simmons R."/>
            <person name="Seto K."/>
            <person name="Myers J."/>
            <person name="Bonds A."/>
            <person name="Quandt C.A."/>
            <person name="Barry K."/>
            <person name="Liu P."/>
            <person name="Grigoriev I."/>
            <person name="Longcore J.E."/>
            <person name="James T.Y."/>
        </authorList>
    </citation>
    <scope>NUCLEOTIDE SEQUENCE</scope>
    <source>
        <strain evidence="5">PLAUS21</strain>
    </source>
</reference>
<evidence type="ECO:0000256" key="1">
    <source>
        <dbReference type="ARBA" id="ARBA00022468"/>
    </source>
</evidence>
<accession>A0AAD5Y555</accession>
<dbReference type="AlphaFoldDB" id="A0AAD5Y555"/>
<dbReference type="PANTHER" id="PTHR23176">
    <property type="entry name" value="RHO/RAC/CDC GTPASE-ACTIVATING PROTEIN"/>
    <property type="match status" value="1"/>
</dbReference>
<dbReference type="PROSITE" id="PS50238">
    <property type="entry name" value="RHOGAP"/>
    <property type="match status" value="1"/>
</dbReference>
<feature type="compositionally biased region" description="Polar residues" evidence="2">
    <location>
        <begin position="173"/>
        <end position="184"/>
    </location>
</feature>
<dbReference type="Gene3D" id="1.10.555.10">
    <property type="entry name" value="Rho GTPase activation protein"/>
    <property type="match status" value="2"/>
</dbReference>
<dbReference type="SMART" id="SM00324">
    <property type="entry name" value="RhoGAP"/>
    <property type="match status" value="1"/>
</dbReference>
<dbReference type="InterPro" id="IPR011993">
    <property type="entry name" value="PH-like_dom_sf"/>
</dbReference>
<dbReference type="EMBL" id="JADGKB010000054">
    <property type="protein sequence ID" value="KAJ3256214.1"/>
    <property type="molecule type" value="Genomic_DNA"/>
</dbReference>
<sequence>MEQMTVEEKWNPDKKYLAEVVEERDSLRHQNKQLWDIISKQKEIIQHLKLNSGNTTQLENDLNEIPMYNQFNLSVNIQSMIAPPPDDPEIVPEPAVNSAATPATKEKAANIISGMFQDPELSINKIKTLSVLEQESLIDGYSTIPADSPNKPVSEPINSLKREDTIVPPPKSRNFTSPIPPVNQSVPAVPPPVTVTQKPVAQPQSESNLLSPPVSNLQAAHFNFTSDVSIAEQPAFINQDPTEKHLTSAHGLEVFAVKSFQRKNQHGVPVLTFVFKIVKDGEIQFHIEKGRQEFVSLEAIVKSSFPALVPQLVMIPDTNTFSQASIGRNTGTLLEGWLMTVIQAAGDFPALLEFLSSNQVPAPAVKESFRKAGYLSKKGNYFGGWKTRFFSLDTSSGTMFYSDSKQGEVLGSFSLNYAFAAPYIPSAQSKKDSESTDKPGLVVLEYKKSFFTQNEVSDVMNADGLPSGKIDFRHVFFADSLQERDSWLRCISGIIVKLRPNDTYAAYLFSKTVPHENPELKKSVSSNSLNASLKRNVTAPPLIQGNAKKEELNSLPRKVETEKSYSTNTNDSISHSVPADTRLNIPEGGLSGDLVGSPVAETPIKVNTIEKKLGGRPRPQALPMSHSNTVKLEPASATSRPVTRFIDDHTRCMQQAPPPPLADELHYGSAAKAVIEPGKRKGNIFKEWMKRNNSESKAMRPVFGVTLLEATNISKIREGIELPAIVFRCIEYLDAKKGISLFILAYDEEGLYRLSGSSAVISQLRARFDEGNCDLIKEGDVPLLEGDVYYDPHAIAGLLKLFFRELSEPLFTQELRMEFFQISGHLLRVVQKSEKNKMTVRNVSIVFSPTLGVPAGLFTLLLAEYSTIFSWAHNDKSRGAELESETPVVTAPASAINTIPEVQEPHGLASVPAHVPILDAKNEESHSHQLQRSVTPEPPQLKATDAETRTSHTRISESTGNKESHHANDAVPDKLGDHPRKNSVSQSTEGRRGSNQHASHNTTTHIALETHTLQTKTEQQGTTQDVQSKLAEVLNSDSLSSNFSPKHPNLPLPSDPSKRVSYNEYILANRSENDVIKALEKQLFNLANDGTYVPDSTKSGSPYMTDDIDANNILDDLAKELL</sequence>
<dbReference type="GO" id="GO:0007165">
    <property type="term" value="P:signal transduction"/>
    <property type="evidence" value="ECO:0007669"/>
    <property type="project" value="InterPro"/>
</dbReference>
<dbReference type="Pfam" id="PF00620">
    <property type="entry name" value="RhoGAP"/>
    <property type="match status" value="1"/>
</dbReference>
<keyword evidence="1" id="KW-0343">GTPase activation</keyword>
<comment type="caution">
    <text evidence="5">The sequence shown here is derived from an EMBL/GenBank/DDBJ whole genome shotgun (WGS) entry which is preliminary data.</text>
</comment>
<proteinExistence type="predicted"/>
<dbReference type="Gene3D" id="2.30.29.30">
    <property type="entry name" value="Pleckstrin-homology domain (PH domain)/Phosphotyrosine-binding domain (PTB)"/>
    <property type="match status" value="1"/>
</dbReference>
<feature type="compositionally biased region" description="Basic and acidic residues" evidence="2">
    <location>
        <begin position="960"/>
        <end position="980"/>
    </location>
</feature>
<gene>
    <name evidence="5" type="ORF">HK103_005673</name>
</gene>
<dbReference type="InterPro" id="IPR001849">
    <property type="entry name" value="PH_domain"/>
</dbReference>
<feature type="domain" description="Rho-GAP" evidence="4">
    <location>
        <begin position="705"/>
        <end position="942"/>
    </location>
</feature>
<dbReference type="PANTHER" id="PTHR23176:SF129">
    <property type="entry name" value="RHO GTPASE ACTIVATING PROTEIN AT 16F, ISOFORM E-RELATED"/>
    <property type="match status" value="1"/>
</dbReference>
<dbReference type="InterPro" id="IPR050729">
    <property type="entry name" value="Rho-GAP"/>
</dbReference>
<feature type="region of interest" description="Disordered" evidence="2">
    <location>
        <begin position="922"/>
        <end position="1001"/>
    </location>
</feature>
<keyword evidence="6" id="KW-1185">Reference proteome</keyword>
<evidence type="ECO:0000259" key="3">
    <source>
        <dbReference type="PROSITE" id="PS50003"/>
    </source>
</evidence>
<organism evidence="5 6">
    <name type="scientific">Boothiomyces macroporosus</name>
    <dbReference type="NCBI Taxonomy" id="261099"/>
    <lineage>
        <taxon>Eukaryota</taxon>
        <taxon>Fungi</taxon>
        <taxon>Fungi incertae sedis</taxon>
        <taxon>Chytridiomycota</taxon>
        <taxon>Chytridiomycota incertae sedis</taxon>
        <taxon>Chytridiomycetes</taxon>
        <taxon>Rhizophydiales</taxon>
        <taxon>Terramycetaceae</taxon>
        <taxon>Boothiomyces</taxon>
    </lineage>
</organism>
<dbReference type="GO" id="GO:0005096">
    <property type="term" value="F:GTPase activator activity"/>
    <property type="evidence" value="ECO:0007669"/>
    <property type="project" value="UniProtKB-KW"/>
</dbReference>
<dbReference type="SMART" id="SM00233">
    <property type="entry name" value="PH"/>
    <property type="match status" value="1"/>
</dbReference>
<dbReference type="PROSITE" id="PS50003">
    <property type="entry name" value="PH_DOMAIN"/>
    <property type="match status" value="1"/>
</dbReference>
<dbReference type="SUPFAM" id="SSF48350">
    <property type="entry name" value="GTPase activation domain, GAP"/>
    <property type="match status" value="1"/>
</dbReference>
<feature type="domain" description="PH" evidence="3">
    <location>
        <begin position="368"/>
        <end position="496"/>
    </location>
</feature>
<evidence type="ECO:0000313" key="6">
    <source>
        <dbReference type="Proteomes" id="UP001210925"/>
    </source>
</evidence>
<feature type="region of interest" description="Disordered" evidence="2">
    <location>
        <begin position="1038"/>
        <end position="1057"/>
    </location>
</feature>
<dbReference type="InterPro" id="IPR000198">
    <property type="entry name" value="RhoGAP_dom"/>
</dbReference>
<feature type="compositionally biased region" description="Polar residues" evidence="2">
    <location>
        <begin position="982"/>
        <end position="1001"/>
    </location>
</feature>
<evidence type="ECO:0000313" key="5">
    <source>
        <dbReference type="EMBL" id="KAJ3256214.1"/>
    </source>
</evidence>
<feature type="region of interest" description="Disordered" evidence="2">
    <location>
        <begin position="163"/>
        <end position="184"/>
    </location>
</feature>
<dbReference type="GO" id="GO:0005737">
    <property type="term" value="C:cytoplasm"/>
    <property type="evidence" value="ECO:0007669"/>
    <property type="project" value="TreeGrafter"/>
</dbReference>
<evidence type="ECO:0000256" key="2">
    <source>
        <dbReference type="SAM" id="MobiDB-lite"/>
    </source>
</evidence>
<protein>
    <recommendedName>
        <fullName evidence="7">RhoGAP-domain-containing protein</fullName>
    </recommendedName>
</protein>
<dbReference type="Pfam" id="PF00169">
    <property type="entry name" value="PH"/>
    <property type="match status" value="1"/>
</dbReference>
<dbReference type="Proteomes" id="UP001210925">
    <property type="component" value="Unassembled WGS sequence"/>
</dbReference>
<name>A0AAD5Y555_9FUNG</name>
<dbReference type="InterPro" id="IPR008936">
    <property type="entry name" value="Rho_GTPase_activation_prot"/>
</dbReference>
<evidence type="ECO:0008006" key="7">
    <source>
        <dbReference type="Google" id="ProtNLM"/>
    </source>
</evidence>
<dbReference type="SUPFAM" id="SSF50729">
    <property type="entry name" value="PH domain-like"/>
    <property type="match status" value="1"/>
</dbReference>